<dbReference type="RefSeq" id="WP_086376384.1">
    <property type="nucleotide sequence ID" value="NZ_JADVOL010000008.1"/>
</dbReference>
<evidence type="ECO:0000313" key="2">
    <source>
        <dbReference type="Proteomes" id="UP000195162"/>
    </source>
</evidence>
<gene>
    <name evidence="1" type="ORF">CAT59_19785</name>
</gene>
<reference evidence="1 2" key="1">
    <citation type="submission" date="2017-05" db="EMBL/GenBank/DDBJ databases">
        <authorList>
            <person name="Song R."/>
            <person name="Chenine A.L."/>
            <person name="Ruprecht R.M."/>
        </authorList>
    </citation>
    <scope>NUCLEOTIDE SEQUENCE [LARGE SCALE GENOMIC DNA]</scope>
    <source>
        <strain evidence="1 2">ARLG1955</strain>
    </source>
</reference>
<protein>
    <submittedName>
        <fullName evidence="1">Uncharacterized protein</fullName>
    </submittedName>
</protein>
<accession>A0A242U1Z9</accession>
<evidence type="ECO:0000313" key="1">
    <source>
        <dbReference type="EMBL" id="OTU24707.1"/>
    </source>
</evidence>
<dbReference type="EMBL" id="NGIR01000035">
    <property type="protein sequence ID" value="OTU24707.1"/>
    <property type="molecule type" value="Genomic_DNA"/>
</dbReference>
<dbReference type="AlphaFoldDB" id="A0A242U1Z9"/>
<organism evidence="1 2">
    <name type="scientific">Acinetobacter pittii</name>
    <name type="common">Acinetobacter genomosp. 3</name>
    <dbReference type="NCBI Taxonomy" id="48296"/>
    <lineage>
        <taxon>Bacteria</taxon>
        <taxon>Pseudomonadati</taxon>
        <taxon>Pseudomonadota</taxon>
        <taxon>Gammaproteobacteria</taxon>
        <taxon>Moraxellales</taxon>
        <taxon>Moraxellaceae</taxon>
        <taxon>Acinetobacter</taxon>
        <taxon>Acinetobacter calcoaceticus/baumannii complex</taxon>
    </lineage>
</organism>
<sequence>MLFNFFKQESNHKEEKSSPYLTKELSWDEEKIIAIRFNGTQRTMYYKNIIRIEIIITNLYLPVPKWVIQDDNLEDHTTIDFYNDIKPNINDLVVDMFNKKIKNYDNQKVHEKIIEAMGESSGLFHLWSREDLEQVLNKIWDNNKDKIEANINKAIKDAEEQRKNKQWWKIF</sequence>
<dbReference type="Proteomes" id="UP000195162">
    <property type="component" value="Unassembled WGS sequence"/>
</dbReference>
<comment type="caution">
    <text evidence="1">The sequence shown here is derived from an EMBL/GenBank/DDBJ whole genome shotgun (WGS) entry which is preliminary data.</text>
</comment>
<proteinExistence type="predicted"/>
<name>A0A242U1Z9_ACIPI</name>